<dbReference type="PANTHER" id="PTHR43619">
    <property type="entry name" value="S-ADENOSYL-L-METHIONINE-DEPENDENT METHYLTRANSFERASE YKTD-RELATED"/>
    <property type="match status" value="1"/>
</dbReference>
<dbReference type="Proteomes" id="UP001054846">
    <property type="component" value="Chromosome"/>
</dbReference>
<dbReference type="GO" id="GO:0008168">
    <property type="term" value="F:methyltransferase activity"/>
    <property type="evidence" value="ECO:0007669"/>
    <property type="project" value="UniProtKB-KW"/>
</dbReference>
<reference evidence="2 3" key="1">
    <citation type="journal article" date="2021" name="Genome Biol. Evol.">
        <title>Complete Genome Sequencing of a Novel Gloeobacter Species from a Waterfall Cave in Mexico.</title>
        <authorList>
            <person name="Saw J.H."/>
            <person name="Cardona T."/>
            <person name="Montejano G."/>
        </authorList>
    </citation>
    <scope>NUCLEOTIDE SEQUENCE [LARGE SCALE GENOMIC DNA]</scope>
    <source>
        <strain evidence="2">MG652769</strain>
    </source>
</reference>
<dbReference type="Gene3D" id="3.40.50.150">
    <property type="entry name" value="Vaccinia Virus protein VP39"/>
    <property type="match status" value="1"/>
</dbReference>
<evidence type="ECO:0000313" key="3">
    <source>
        <dbReference type="Proteomes" id="UP001054846"/>
    </source>
</evidence>
<organism evidence="2 3">
    <name type="scientific">Gloeobacter morelensis MG652769</name>
    <dbReference type="NCBI Taxonomy" id="2781736"/>
    <lineage>
        <taxon>Bacteria</taxon>
        <taxon>Bacillati</taxon>
        <taxon>Cyanobacteriota</taxon>
        <taxon>Cyanophyceae</taxon>
        <taxon>Gloeobacterales</taxon>
        <taxon>Gloeobacteraceae</taxon>
        <taxon>Gloeobacter</taxon>
        <taxon>Gloeobacter morelensis</taxon>
    </lineage>
</organism>
<dbReference type="GO" id="GO:0032259">
    <property type="term" value="P:methylation"/>
    <property type="evidence" value="ECO:0007669"/>
    <property type="project" value="UniProtKB-KW"/>
</dbReference>
<dbReference type="InterPro" id="IPR029063">
    <property type="entry name" value="SAM-dependent_MTases_sf"/>
</dbReference>
<keyword evidence="2" id="KW-0489">Methyltransferase</keyword>
<name>A0ABY3PHY8_9CYAN</name>
<sequence length="255" mass="27268">MAKPGRVLLLAELTAGARAASRFCSPEAVSLSRGWSRLAAGWTLRLAATALVDQFAVREEVFFALGCDILRGKPTGLVVDIGGGFSALGLRWARTFPDCSVLELDLPAVAQSKRRRVKSLGKPDNWHAAGFDLAMDRLEDALGGERACLLSLQGVLPYFSVEDIGRLAGNWRDCSVAARGVLLCDLLDAGYFHNQSKSASQGPFRSRFADAAAAARVLTQAGFEPVESTALETLGRPLGWQNPGNNGLFICKAFA</sequence>
<keyword evidence="2" id="KW-0808">Transferase</keyword>
<accession>A0ABY3PHY8</accession>
<protein>
    <submittedName>
        <fullName evidence="2">Class I SAM-dependent methyltransferase</fullName>
    </submittedName>
</protein>
<evidence type="ECO:0000259" key="1">
    <source>
        <dbReference type="Pfam" id="PF00891"/>
    </source>
</evidence>
<dbReference type="EMBL" id="CP063845">
    <property type="protein sequence ID" value="UFP93162.1"/>
    <property type="molecule type" value="Genomic_DNA"/>
</dbReference>
<dbReference type="PANTHER" id="PTHR43619:SF2">
    <property type="entry name" value="S-ADENOSYL-L-METHIONINE-DEPENDENT METHYLTRANSFERASES SUPERFAMILY PROTEIN"/>
    <property type="match status" value="1"/>
</dbReference>
<dbReference type="Pfam" id="PF00891">
    <property type="entry name" value="Methyltransf_2"/>
    <property type="match status" value="1"/>
</dbReference>
<gene>
    <name evidence="2" type="ORF">ISF26_15275</name>
</gene>
<dbReference type="SUPFAM" id="SSF53335">
    <property type="entry name" value="S-adenosyl-L-methionine-dependent methyltransferases"/>
    <property type="match status" value="1"/>
</dbReference>
<proteinExistence type="predicted"/>
<keyword evidence="3" id="KW-1185">Reference proteome</keyword>
<evidence type="ECO:0000313" key="2">
    <source>
        <dbReference type="EMBL" id="UFP93162.1"/>
    </source>
</evidence>
<feature type="domain" description="O-methyltransferase C-terminal" evidence="1">
    <location>
        <begin position="76"/>
        <end position="185"/>
    </location>
</feature>
<dbReference type="RefSeq" id="WP_230840163.1">
    <property type="nucleotide sequence ID" value="NZ_CP063845.1"/>
</dbReference>
<dbReference type="InterPro" id="IPR001077">
    <property type="entry name" value="COMT_C"/>
</dbReference>